<feature type="transmembrane region" description="Helical" evidence="9">
    <location>
        <begin position="349"/>
        <end position="370"/>
    </location>
</feature>
<feature type="transmembrane region" description="Helical" evidence="9">
    <location>
        <begin position="390"/>
        <end position="410"/>
    </location>
</feature>
<dbReference type="PANTHER" id="PTHR30330:SF3">
    <property type="entry name" value="TRANSCRIPTIONAL REGULATOR, LRP FAMILY"/>
    <property type="match status" value="1"/>
</dbReference>
<feature type="transmembrane region" description="Helical" evidence="9">
    <location>
        <begin position="67"/>
        <end position="91"/>
    </location>
</feature>
<dbReference type="GO" id="GO:0005886">
    <property type="term" value="C:plasma membrane"/>
    <property type="evidence" value="ECO:0007669"/>
    <property type="project" value="UniProtKB-SubCell"/>
</dbReference>
<protein>
    <submittedName>
        <fullName evidence="10">Putative amino-acid transport protein</fullName>
    </submittedName>
    <submittedName>
        <fullName evidence="11">Sodium:alanine symporter family protein</fullName>
    </submittedName>
</protein>
<accession>A0A2D0J4J8</accession>
<evidence type="ECO:0000256" key="7">
    <source>
        <dbReference type="ARBA" id="ARBA00022989"/>
    </source>
</evidence>
<dbReference type="OrthoDB" id="9806926at2"/>
<dbReference type="Proteomes" id="UP000225833">
    <property type="component" value="Unassembled WGS sequence"/>
</dbReference>
<dbReference type="FunFam" id="1.20.1740.10:FF:000004">
    <property type="entry name" value="Sodium:alanine symporter family protein"/>
    <property type="match status" value="1"/>
</dbReference>
<dbReference type="EMBL" id="NIBS01000002">
    <property type="protein sequence ID" value="PHM29360.1"/>
    <property type="molecule type" value="Genomic_DNA"/>
</dbReference>
<comment type="similarity">
    <text evidence="2 9">Belongs to the alanine or glycine:cation symporter (AGCS) (TC 2.A.25) family.</text>
</comment>
<evidence type="ECO:0000256" key="3">
    <source>
        <dbReference type="ARBA" id="ARBA00022448"/>
    </source>
</evidence>
<dbReference type="AlphaFoldDB" id="A0A2D0J4J8"/>
<feature type="transmembrane region" description="Helical" evidence="9">
    <location>
        <begin position="145"/>
        <end position="164"/>
    </location>
</feature>
<dbReference type="PRINTS" id="PR00175">
    <property type="entry name" value="NAALASMPORT"/>
</dbReference>
<gene>
    <name evidence="11" type="ORF">HGO23_12000</name>
    <name evidence="10" type="ORF">Xbud_00814</name>
</gene>
<feature type="transmembrane region" description="Helical" evidence="9">
    <location>
        <begin position="213"/>
        <end position="233"/>
    </location>
</feature>
<proteinExistence type="inferred from homology"/>
<evidence type="ECO:0000256" key="2">
    <source>
        <dbReference type="ARBA" id="ARBA00009261"/>
    </source>
</evidence>
<dbReference type="Pfam" id="PF01235">
    <property type="entry name" value="Na_Ala_symp"/>
    <property type="match status" value="1"/>
</dbReference>
<dbReference type="PANTHER" id="PTHR30330">
    <property type="entry name" value="AGSS FAMILY TRANSPORTER, SODIUM-ALANINE"/>
    <property type="match status" value="1"/>
</dbReference>
<evidence type="ECO:0000256" key="4">
    <source>
        <dbReference type="ARBA" id="ARBA00022475"/>
    </source>
</evidence>
<evidence type="ECO:0000256" key="8">
    <source>
        <dbReference type="ARBA" id="ARBA00023136"/>
    </source>
</evidence>
<name>A0A2D0J4J8_XENBU</name>
<evidence type="ECO:0000256" key="1">
    <source>
        <dbReference type="ARBA" id="ARBA00004651"/>
    </source>
</evidence>
<keyword evidence="6 9" id="KW-0769">Symport</keyword>
<feature type="transmembrane region" description="Helical" evidence="9">
    <location>
        <begin position="301"/>
        <end position="329"/>
    </location>
</feature>
<keyword evidence="7 9" id="KW-1133">Transmembrane helix</keyword>
<evidence type="ECO:0000313" key="11">
    <source>
        <dbReference type="EMBL" id="QTL38610.1"/>
    </source>
</evidence>
<evidence type="ECO:0000313" key="10">
    <source>
        <dbReference type="EMBL" id="PHM29360.1"/>
    </source>
</evidence>
<feature type="transmembrane region" description="Helical" evidence="9">
    <location>
        <begin position="416"/>
        <end position="434"/>
    </location>
</feature>
<keyword evidence="3 9" id="KW-0813">Transport</keyword>
<organism evidence="10 12">
    <name type="scientific">Xenorhabdus budapestensis</name>
    <dbReference type="NCBI Taxonomy" id="290110"/>
    <lineage>
        <taxon>Bacteria</taxon>
        <taxon>Pseudomonadati</taxon>
        <taxon>Pseudomonadota</taxon>
        <taxon>Gammaproteobacteria</taxon>
        <taxon>Enterobacterales</taxon>
        <taxon>Morganellaceae</taxon>
        <taxon>Xenorhabdus</taxon>
    </lineage>
</organism>
<comment type="subcellular location">
    <subcellularLocation>
        <location evidence="9">Cell inner membrane</location>
        <topology evidence="9">Multi-pass membrane protein</topology>
    </subcellularLocation>
    <subcellularLocation>
        <location evidence="1">Cell membrane</location>
        <topology evidence="1">Multi-pass membrane protein</topology>
    </subcellularLocation>
</comment>
<dbReference type="NCBIfam" id="TIGR00835">
    <property type="entry name" value="agcS"/>
    <property type="match status" value="1"/>
</dbReference>
<evidence type="ECO:0000256" key="9">
    <source>
        <dbReference type="RuleBase" id="RU363064"/>
    </source>
</evidence>
<reference evidence="11 13" key="2">
    <citation type="submission" date="2021-03" db="EMBL/GenBank/DDBJ databases">
        <title>Complete Genome Sequence Data of Xenorhabdus budapestensis strain C72, a Candidate Biological Control Agent, from China.</title>
        <authorList>
            <person name="LI B."/>
            <person name="WANG S."/>
            <person name="QIU D."/>
        </authorList>
    </citation>
    <scope>NUCLEOTIDE SEQUENCE [LARGE SCALE GENOMIC DNA]</scope>
    <source>
        <strain evidence="11 13">C-7-2</strain>
    </source>
</reference>
<keyword evidence="9" id="KW-0997">Cell inner membrane</keyword>
<evidence type="ECO:0000256" key="5">
    <source>
        <dbReference type="ARBA" id="ARBA00022692"/>
    </source>
</evidence>
<keyword evidence="4" id="KW-1003">Cell membrane</keyword>
<evidence type="ECO:0000313" key="13">
    <source>
        <dbReference type="Proteomes" id="UP000665047"/>
    </source>
</evidence>
<dbReference type="Gene3D" id="1.20.1740.10">
    <property type="entry name" value="Amino acid/polyamine transporter I"/>
    <property type="match status" value="1"/>
</dbReference>
<keyword evidence="13" id="KW-1185">Reference proteome</keyword>
<sequence length="465" mass="48866">MELITQWLGAINGVVWGVPMLIGLLGIGIFMQIRLSFLPIRKLGTGFKLLFQKNTQRGEGQVSPFNALMTALSATIGTGNIAGVATAIVMGGPGALFWMWMTALVGMATKYSEAVLAVRYRETDKNGNYVGGPMYYIKNGLGEKWVWLGTLFAFFGSIAGFGIGNTVQANSVSEVLQSSFGVDKTITAAALVLLVGAVLIGGIKRISDVAGKLVPVMTVGYLGAGMVVLGLNVSAIPDAFALIIKSAFTPVAAQGGFAGAAVWAAIRFGIARGVFSNEAGMGSAPIAHATAKTQNPIRQGLIAMLGTFIDTIVVCSITGLTIVITGGWLTGQTGATLTAAAFSSVIPGGHYVVAIALAIFAFTTILGWSFYGEKCIQYLLGTKAIIPFRIIWIIALPIGATQSLNFVWLLADTLNAMMAIPNLIAIALLSPVVYRLTKDHIYDVNADSIEIKASSVEIKTAMKID</sequence>
<dbReference type="RefSeq" id="WP_099134850.1">
    <property type="nucleotide sequence ID" value="NZ_CAWNNJ010000086.1"/>
</dbReference>
<keyword evidence="8 9" id="KW-0472">Membrane</keyword>
<dbReference type="InterPro" id="IPR001463">
    <property type="entry name" value="Na/Ala_symport"/>
</dbReference>
<dbReference type="Proteomes" id="UP000665047">
    <property type="component" value="Chromosome"/>
</dbReference>
<feature type="transmembrane region" description="Helical" evidence="9">
    <location>
        <begin position="184"/>
        <end position="201"/>
    </location>
</feature>
<feature type="transmembrane region" description="Helical" evidence="9">
    <location>
        <begin position="6"/>
        <end position="31"/>
    </location>
</feature>
<dbReference type="GO" id="GO:0005283">
    <property type="term" value="F:amino acid:sodium symporter activity"/>
    <property type="evidence" value="ECO:0007669"/>
    <property type="project" value="InterPro"/>
</dbReference>
<dbReference type="PROSITE" id="PS00873">
    <property type="entry name" value="NA_ALANINE_SYMP"/>
    <property type="match status" value="1"/>
</dbReference>
<reference evidence="10 12" key="1">
    <citation type="journal article" date="2017" name="Nat. Microbiol.">
        <title>Natural product diversity associated with the nematode symbionts Photorhabdus and Xenorhabdus.</title>
        <authorList>
            <person name="Tobias N.J."/>
            <person name="Wolff H."/>
            <person name="Djahanschiri B."/>
            <person name="Grundmann F."/>
            <person name="Kronenwerth M."/>
            <person name="Shi Y.M."/>
            <person name="Simonyi S."/>
            <person name="Grun P."/>
            <person name="Shapiro-Ilan D."/>
            <person name="Pidot S.J."/>
            <person name="Stinear T.P."/>
            <person name="Ebersberger I."/>
            <person name="Bode H.B."/>
        </authorList>
    </citation>
    <scope>NUCLEOTIDE SEQUENCE [LARGE SCALE GENOMIC DNA]</scope>
    <source>
        <strain evidence="10 12">DSM 16342</strain>
    </source>
</reference>
<feature type="transmembrane region" description="Helical" evidence="9">
    <location>
        <begin position="239"/>
        <end position="266"/>
    </location>
</feature>
<evidence type="ECO:0000256" key="6">
    <source>
        <dbReference type="ARBA" id="ARBA00022847"/>
    </source>
</evidence>
<keyword evidence="5 9" id="KW-0812">Transmembrane</keyword>
<evidence type="ECO:0000313" key="12">
    <source>
        <dbReference type="Proteomes" id="UP000225833"/>
    </source>
</evidence>
<dbReference type="EMBL" id="CP072455">
    <property type="protein sequence ID" value="QTL38610.1"/>
    <property type="molecule type" value="Genomic_DNA"/>
</dbReference>